<protein>
    <recommendedName>
        <fullName evidence="1">non-specific serine/threonine protein kinase</fullName>
        <ecNumber evidence="1">2.7.11.1</ecNumber>
    </recommendedName>
</protein>
<dbReference type="PROSITE" id="PS00108">
    <property type="entry name" value="PROTEIN_KINASE_ST"/>
    <property type="match status" value="1"/>
</dbReference>
<dbReference type="PANTHER" id="PTHR22967:SF57">
    <property type="entry name" value="AUXILIN, ISOFORM A-RELATED"/>
    <property type="match status" value="1"/>
</dbReference>
<comment type="catalytic activity">
    <reaction evidence="7">
        <text>L-threonyl-[protein] + ATP = O-phospho-L-threonyl-[protein] + ADP + H(+)</text>
        <dbReference type="Rhea" id="RHEA:46608"/>
        <dbReference type="Rhea" id="RHEA-COMP:11060"/>
        <dbReference type="Rhea" id="RHEA-COMP:11605"/>
        <dbReference type="ChEBI" id="CHEBI:15378"/>
        <dbReference type="ChEBI" id="CHEBI:30013"/>
        <dbReference type="ChEBI" id="CHEBI:30616"/>
        <dbReference type="ChEBI" id="CHEBI:61977"/>
        <dbReference type="ChEBI" id="CHEBI:456216"/>
        <dbReference type="EC" id="2.7.11.1"/>
    </reaction>
</comment>
<evidence type="ECO:0000256" key="1">
    <source>
        <dbReference type="ARBA" id="ARBA00012513"/>
    </source>
</evidence>
<dbReference type="WBParaSite" id="GPLIN_001406200">
    <property type="protein sequence ID" value="GPLIN_001406200"/>
    <property type="gene ID" value="GPLIN_001406200"/>
</dbReference>
<feature type="compositionally biased region" description="Low complexity" evidence="9">
    <location>
        <begin position="35"/>
        <end position="44"/>
    </location>
</feature>
<reference evidence="11" key="2">
    <citation type="submission" date="2014-05" db="EMBL/GenBank/DDBJ databases">
        <title>The genome and life-stage specific transcriptomes of Globodera pallida elucidate key aspects of plant parasitism by a cyst nematode.</title>
        <authorList>
            <person name="Cotton J.A."/>
            <person name="Lilley C.J."/>
            <person name="Jones L.M."/>
            <person name="Kikuchi T."/>
            <person name="Reid A.J."/>
            <person name="Thorpe P."/>
            <person name="Tsai I.J."/>
            <person name="Beasley H."/>
            <person name="Blok V."/>
            <person name="Cock P.J.A."/>
            <person name="Van den Akker S.E."/>
            <person name="Holroyd N."/>
            <person name="Hunt M."/>
            <person name="Mantelin S."/>
            <person name="Naghra H."/>
            <person name="Pain A."/>
            <person name="Palomares-Rius J.E."/>
            <person name="Zarowiecki M."/>
            <person name="Berriman M."/>
            <person name="Jones J.T."/>
            <person name="Urwin P.E."/>
        </authorList>
    </citation>
    <scope>NUCLEOTIDE SEQUENCE [LARGE SCALE GENOMIC DNA]</scope>
    <source>
        <strain evidence="11">Lindley</strain>
    </source>
</reference>
<dbReference type="GO" id="GO:2000369">
    <property type="term" value="P:regulation of clathrin-dependent endocytosis"/>
    <property type="evidence" value="ECO:0007669"/>
    <property type="project" value="TreeGrafter"/>
</dbReference>
<dbReference type="PANTHER" id="PTHR22967">
    <property type="entry name" value="SERINE/THREONINE PROTEIN KINASE"/>
    <property type="match status" value="1"/>
</dbReference>
<proteinExistence type="predicted"/>
<dbReference type="Pfam" id="PF00069">
    <property type="entry name" value="Pkinase"/>
    <property type="match status" value="1"/>
</dbReference>
<reference evidence="11" key="1">
    <citation type="submission" date="2013-12" db="EMBL/GenBank/DDBJ databases">
        <authorList>
            <person name="Aslett M."/>
        </authorList>
    </citation>
    <scope>NUCLEOTIDE SEQUENCE [LARGE SCALE GENOMIC DNA]</scope>
    <source>
        <strain evidence="11">Lindley</strain>
    </source>
</reference>
<organism evidence="11 12">
    <name type="scientific">Globodera pallida</name>
    <name type="common">Potato cyst nematode worm</name>
    <name type="synonym">Heterodera pallida</name>
    <dbReference type="NCBI Taxonomy" id="36090"/>
    <lineage>
        <taxon>Eukaryota</taxon>
        <taxon>Metazoa</taxon>
        <taxon>Ecdysozoa</taxon>
        <taxon>Nematoda</taxon>
        <taxon>Chromadorea</taxon>
        <taxon>Rhabditida</taxon>
        <taxon>Tylenchina</taxon>
        <taxon>Tylenchomorpha</taxon>
        <taxon>Tylenchoidea</taxon>
        <taxon>Heteroderidae</taxon>
        <taxon>Heteroderinae</taxon>
        <taxon>Globodera</taxon>
    </lineage>
</organism>
<dbReference type="InterPro" id="IPR011009">
    <property type="entry name" value="Kinase-like_dom_sf"/>
</dbReference>
<dbReference type="SUPFAM" id="SSF56112">
    <property type="entry name" value="Protein kinase-like (PK-like)"/>
    <property type="match status" value="1"/>
</dbReference>
<dbReference type="AlphaFoldDB" id="A0A183CMF6"/>
<dbReference type="GO" id="GO:0045747">
    <property type="term" value="P:positive regulation of Notch signaling pathway"/>
    <property type="evidence" value="ECO:0007669"/>
    <property type="project" value="TreeGrafter"/>
</dbReference>
<accession>A0A183CMF6</accession>
<comment type="catalytic activity">
    <reaction evidence="8">
        <text>L-seryl-[protein] + ATP = O-phospho-L-seryl-[protein] + ADP + H(+)</text>
        <dbReference type="Rhea" id="RHEA:17989"/>
        <dbReference type="Rhea" id="RHEA-COMP:9863"/>
        <dbReference type="Rhea" id="RHEA-COMP:11604"/>
        <dbReference type="ChEBI" id="CHEBI:15378"/>
        <dbReference type="ChEBI" id="CHEBI:29999"/>
        <dbReference type="ChEBI" id="CHEBI:30616"/>
        <dbReference type="ChEBI" id="CHEBI:83421"/>
        <dbReference type="ChEBI" id="CHEBI:456216"/>
        <dbReference type="EC" id="2.7.11.1"/>
    </reaction>
</comment>
<dbReference type="GO" id="GO:0035612">
    <property type="term" value="F:AP-2 adaptor complex binding"/>
    <property type="evidence" value="ECO:0007669"/>
    <property type="project" value="TreeGrafter"/>
</dbReference>
<evidence type="ECO:0000256" key="8">
    <source>
        <dbReference type="ARBA" id="ARBA00048679"/>
    </source>
</evidence>
<feature type="compositionally biased region" description="Basic and acidic residues" evidence="9">
    <location>
        <begin position="23"/>
        <end position="34"/>
    </location>
</feature>
<evidence type="ECO:0000256" key="7">
    <source>
        <dbReference type="ARBA" id="ARBA00047899"/>
    </source>
</evidence>
<evidence type="ECO:0000313" key="12">
    <source>
        <dbReference type="WBParaSite" id="GPLIN_001406200"/>
    </source>
</evidence>
<dbReference type="InterPro" id="IPR008271">
    <property type="entry name" value="Ser/Thr_kinase_AS"/>
</dbReference>
<dbReference type="Gene3D" id="3.30.200.20">
    <property type="entry name" value="Phosphorylase Kinase, domain 1"/>
    <property type="match status" value="1"/>
</dbReference>
<dbReference type="Proteomes" id="UP000050741">
    <property type="component" value="Unassembled WGS sequence"/>
</dbReference>
<evidence type="ECO:0000259" key="10">
    <source>
        <dbReference type="PROSITE" id="PS50011"/>
    </source>
</evidence>
<evidence type="ECO:0000256" key="9">
    <source>
        <dbReference type="SAM" id="MobiDB-lite"/>
    </source>
</evidence>
<feature type="region of interest" description="Disordered" evidence="9">
    <location>
        <begin position="1"/>
        <end position="44"/>
    </location>
</feature>
<keyword evidence="11" id="KW-1185">Reference proteome</keyword>
<dbReference type="SMART" id="SM00220">
    <property type="entry name" value="S_TKc"/>
    <property type="match status" value="1"/>
</dbReference>
<dbReference type="EC" id="2.7.11.1" evidence="1"/>
<dbReference type="PROSITE" id="PS50011">
    <property type="entry name" value="PROTEIN_KINASE_DOM"/>
    <property type="match status" value="1"/>
</dbReference>
<evidence type="ECO:0000256" key="3">
    <source>
        <dbReference type="ARBA" id="ARBA00022679"/>
    </source>
</evidence>
<keyword evidence="6" id="KW-0067">ATP-binding</keyword>
<evidence type="ECO:0000313" key="11">
    <source>
        <dbReference type="Proteomes" id="UP000050741"/>
    </source>
</evidence>
<feature type="compositionally biased region" description="Polar residues" evidence="9">
    <location>
        <begin position="402"/>
        <end position="424"/>
    </location>
</feature>
<feature type="compositionally biased region" description="Basic and acidic residues" evidence="9">
    <location>
        <begin position="365"/>
        <end position="375"/>
    </location>
</feature>
<evidence type="ECO:0000256" key="5">
    <source>
        <dbReference type="ARBA" id="ARBA00022777"/>
    </source>
</evidence>
<keyword evidence="2" id="KW-0723">Serine/threonine-protein kinase</keyword>
<dbReference type="InterPro" id="IPR000719">
    <property type="entry name" value="Prot_kinase_dom"/>
</dbReference>
<dbReference type="GO" id="GO:0005524">
    <property type="term" value="F:ATP binding"/>
    <property type="evidence" value="ECO:0007669"/>
    <property type="project" value="UniProtKB-KW"/>
</dbReference>
<dbReference type="GO" id="GO:0004674">
    <property type="term" value="F:protein serine/threonine kinase activity"/>
    <property type="evidence" value="ECO:0007669"/>
    <property type="project" value="UniProtKB-KW"/>
</dbReference>
<feature type="domain" description="Protein kinase" evidence="10">
    <location>
        <begin position="61"/>
        <end position="298"/>
    </location>
</feature>
<dbReference type="Gene3D" id="1.10.510.10">
    <property type="entry name" value="Transferase(Phosphotransferase) domain 1"/>
    <property type="match status" value="1"/>
</dbReference>
<evidence type="ECO:0000256" key="4">
    <source>
        <dbReference type="ARBA" id="ARBA00022741"/>
    </source>
</evidence>
<sequence>MPLGIFGGSSKDSGPKLQPLTSTEEKPQSKKEKGISGISNNISSDSKDLKGTTVKLNKKTFTIERKLAEGGFAIVYLVNDKHSRNYALKRQLVRDDPRQVEACRTEIQIVKNLNGHKNIVAYVDHQLSVNKVGIYDYMLLTVYYPAVARLHHSKTPVIHRDLKVENVLIDQRSGSEKSVYILCDFGSSTTKVLSKEHFTHEIQRYTTLSYRAPEMIDLYSGIPIDTKSDMWALGILLYKLCYFLLPFGESALAIQSGLFTFPDSPPISDEIKAIINLLLTLNALHRPNIYQASHLAFFAADRKCPVYNIERSLRIELSEAVQILKMRNKLGSDYARLYEKAFNDFEAQRRRHTAPSVGRGASDSCEERQRRDEVGRASIGEGLIPKTTELPTFADRPDDSADGSSSTVSMSTEGVIVNTTSFQYAETHRRATTTSVNPRLRPKPQTTIANTTPMSQRKSSNRGGEIPFTSQQPIPAPANRTTLRVAAVETDSTMCDFLQKSDALQQRESLPPRLNSAFRPYTLTYDQRESNVSVDANKLNLALQTMDGNAFESSNPFIQMSASTTDRHMDDNTFGECFDKMRRSCVIDQQLYTDCKDADGQPFLFSFIRENVSQGCPSSYDKETWQRLFSTTTKQHGDLTLDLRSYKTREHHKITHSRSYATLGDY</sequence>
<keyword evidence="5" id="KW-0418">Kinase</keyword>
<keyword evidence="3" id="KW-0808">Transferase</keyword>
<name>A0A183CMF6_GLOPA</name>
<feature type="compositionally biased region" description="Polar residues" evidence="9">
    <location>
        <begin position="444"/>
        <end position="473"/>
    </location>
</feature>
<keyword evidence="4" id="KW-0547">Nucleotide-binding</keyword>
<feature type="region of interest" description="Disordered" evidence="9">
    <location>
        <begin position="349"/>
        <end position="476"/>
    </location>
</feature>
<evidence type="ECO:0000256" key="2">
    <source>
        <dbReference type="ARBA" id="ARBA00022527"/>
    </source>
</evidence>
<reference evidence="12" key="3">
    <citation type="submission" date="2016-06" db="UniProtKB">
        <authorList>
            <consortium name="WormBaseParasite"/>
        </authorList>
    </citation>
    <scope>IDENTIFICATION</scope>
</reference>
<dbReference type="GO" id="GO:0005737">
    <property type="term" value="C:cytoplasm"/>
    <property type="evidence" value="ECO:0007669"/>
    <property type="project" value="TreeGrafter"/>
</dbReference>
<evidence type="ECO:0000256" key="6">
    <source>
        <dbReference type="ARBA" id="ARBA00022840"/>
    </source>
</evidence>